<evidence type="ECO:0000313" key="5">
    <source>
        <dbReference type="Proteomes" id="UP001233172"/>
    </source>
</evidence>
<dbReference type="InterPro" id="IPR040325">
    <property type="entry name" value="RIMBP1/2/3"/>
</dbReference>
<dbReference type="PANTHER" id="PTHR14234:SF19">
    <property type="entry name" value="RIM-BINDING PROTEIN, ISOFORM F"/>
    <property type="match status" value="1"/>
</dbReference>
<feature type="domain" description="RIMB1/RIM3A-C-like N-terminal" evidence="3">
    <location>
        <begin position="11"/>
        <end position="144"/>
    </location>
</feature>
<reference evidence="4" key="1">
    <citation type="journal article" date="2023" name="PLoS Negl. Trop. Dis.">
        <title>A genome sequence for Biomphalaria pfeifferi, the major vector snail for the human-infecting parasite Schistosoma mansoni.</title>
        <authorList>
            <person name="Bu L."/>
            <person name="Lu L."/>
            <person name="Laidemitt M.R."/>
            <person name="Zhang S.M."/>
            <person name="Mutuku M."/>
            <person name="Mkoji G."/>
            <person name="Steinauer M."/>
            <person name="Loker E.S."/>
        </authorList>
    </citation>
    <scope>NUCLEOTIDE SEQUENCE</scope>
    <source>
        <strain evidence="4">KasaAsao</strain>
    </source>
</reference>
<feature type="non-terminal residue" evidence="4">
    <location>
        <position position="1"/>
    </location>
</feature>
<name>A0AAD8BGE4_BIOPF</name>
<keyword evidence="5" id="KW-1185">Reference proteome</keyword>
<organism evidence="4 5">
    <name type="scientific">Biomphalaria pfeifferi</name>
    <name type="common">Bloodfluke planorb</name>
    <name type="synonym">Freshwater snail</name>
    <dbReference type="NCBI Taxonomy" id="112525"/>
    <lineage>
        <taxon>Eukaryota</taxon>
        <taxon>Metazoa</taxon>
        <taxon>Spiralia</taxon>
        <taxon>Lophotrochozoa</taxon>
        <taxon>Mollusca</taxon>
        <taxon>Gastropoda</taxon>
        <taxon>Heterobranchia</taxon>
        <taxon>Euthyneura</taxon>
        <taxon>Panpulmonata</taxon>
        <taxon>Hygrophila</taxon>
        <taxon>Lymnaeoidea</taxon>
        <taxon>Planorbidae</taxon>
        <taxon>Biomphalaria</taxon>
    </lineage>
</organism>
<feature type="region of interest" description="Disordered" evidence="2">
    <location>
        <begin position="78"/>
        <end position="101"/>
    </location>
</feature>
<evidence type="ECO:0000256" key="2">
    <source>
        <dbReference type="SAM" id="MobiDB-lite"/>
    </source>
</evidence>
<dbReference type="EMBL" id="JASAOG010000080">
    <property type="protein sequence ID" value="KAK0054147.1"/>
    <property type="molecule type" value="Genomic_DNA"/>
</dbReference>
<dbReference type="InterPro" id="IPR057950">
    <property type="entry name" value="RIMB1/RIM3A-C-like_N"/>
</dbReference>
<evidence type="ECO:0000256" key="1">
    <source>
        <dbReference type="SAM" id="Coils"/>
    </source>
</evidence>
<reference evidence="4" key="2">
    <citation type="submission" date="2023-04" db="EMBL/GenBank/DDBJ databases">
        <authorList>
            <person name="Bu L."/>
            <person name="Lu L."/>
            <person name="Laidemitt M.R."/>
            <person name="Zhang S.M."/>
            <person name="Mutuku M."/>
            <person name="Mkoji G."/>
            <person name="Steinauer M."/>
            <person name="Loker E.S."/>
        </authorList>
    </citation>
    <scope>NUCLEOTIDE SEQUENCE</scope>
    <source>
        <strain evidence="4">KasaAsao</strain>
        <tissue evidence="4">Whole Snail</tissue>
    </source>
</reference>
<dbReference type="GO" id="GO:0007274">
    <property type="term" value="P:neuromuscular synaptic transmission"/>
    <property type="evidence" value="ECO:0007669"/>
    <property type="project" value="TreeGrafter"/>
</dbReference>
<dbReference type="AlphaFoldDB" id="A0AAD8BGE4"/>
<dbReference type="GO" id="GO:0045202">
    <property type="term" value="C:synapse"/>
    <property type="evidence" value="ECO:0007669"/>
    <property type="project" value="GOC"/>
</dbReference>
<gene>
    <name evidence="4" type="ORF">Bpfe_016414</name>
</gene>
<evidence type="ECO:0000259" key="3">
    <source>
        <dbReference type="Pfam" id="PF25566"/>
    </source>
</evidence>
<dbReference type="Gene3D" id="1.20.5.170">
    <property type="match status" value="1"/>
</dbReference>
<evidence type="ECO:0000313" key="4">
    <source>
        <dbReference type="EMBL" id="KAK0054147.1"/>
    </source>
</evidence>
<feature type="coiled-coil region" evidence="1">
    <location>
        <begin position="124"/>
        <end position="189"/>
    </location>
</feature>
<dbReference type="Proteomes" id="UP001233172">
    <property type="component" value="Unassembled WGS sequence"/>
</dbReference>
<sequence>SRKEDREKEKVLQKKVTDLTTQIQRLERRVTLLRSENDSLKRKQEDQKPLEEKIKSLKKRNAELASIARRLEEKAKLLQQEHTKVRPKTTTTNSADENNLEAEHLKRLFARQRAKDLAEHAKSMLTKDKEIEELRRKCQELANQLSNGDLLVPLNAAQFEEKDELVNIIKQAAKERLQLEQQLSHTKTTTR</sequence>
<comment type="caution">
    <text evidence="4">The sequence shown here is derived from an EMBL/GenBank/DDBJ whole genome shotgun (WGS) entry which is preliminary data.</text>
</comment>
<feature type="non-terminal residue" evidence="4">
    <location>
        <position position="191"/>
    </location>
</feature>
<dbReference type="Pfam" id="PF25566">
    <property type="entry name" value="RIMB1_N"/>
    <property type="match status" value="1"/>
</dbReference>
<keyword evidence="1" id="KW-0175">Coiled coil</keyword>
<accession>A0AAD8BGE4</accession>
<dbReference type="PANTHER" id="PTHR14234">
    <property type="entry name" value="RIM BINDING PROTEIN-RELATED"/>
    <property type="match status" value="1"/>
</dbReference>
<protein>
    <submittedName>
        <fullName evidence="4">RIMS-binding protein 2</fullName>
    </submittedName>
</protein>
<proteinExistence type="predicted"/>
<feature type="compositionally biased region" description="Polar residues" evidence="2">
    <location>
        <begin position="88"/>
        <end position="97"/>
    </location>
</feature>